<evidence type="ECO:0000259" key="10">
    <source>
        <dbReference type="Pfam" id="PF13603"/>
    </source>
</evidence>
<dbReference type="Pfam" id="PF09334">
    <property type="entry name" value="tRNA-synt_1g"/>
    <property type="match status" value="1"/>
</dbReference>
<keyword evidence="3" id="KW-0436">Ligase</keyword>
<dbReference type="InterPro" id="IPR002302">
    <property type="entry name" value="Leu-tRNA-ligase"/>
</dbReference>
<dbReference type="PATRIC" id="fig|913242.3.peg.898"/>
<dbReference type="Proteomes" id="UP000003221">
    <property type="component" value="Unassembled WGS sequence"/>
</dbReference>
<dbReference type="InterPro" id="IPR015413">
    <property type="entry name" value="Methionyl/Leucyl_tRNA_Synth"/>
</dbReference>
<dbReference type="GO" id="GO:0005524">
    <property type="term" value="F:ATP binding"/>
    <property type="evidence" value="ECO:0007669"/>
    <property type="project" value="UniProtKB-KW"/>
</dbReference>
<dbReference type="PRINTS" id="PR00985">
    <property type="entry name" value="TRNASYNTHLEU"/>
</dbReference>
<organism evidence="11 12">
    <name type="scientific">Salmonella enterica subsp. enterica serovar Montevideo str. S5-403</name>
    <dbReference type="NCBI Taxonomy" id="913242"/>
    <lineage>
        <taxon>Bacteria</taxon>
        <taxon>Pseudomonadati</taxon>
        <taxon>Pseudomonadota</taxon>
        <taxon>Gammaproteobacteria</taxon>
        <taxon>Enterobacterales</taxon>
        <taxon>Enterobacteriaceae</taxon>
        <taxon>Salmonella</taxon>
    </lineage>
</organism>
<evidence type="ECO:0000256" key="4">
    <source>
        <dbReference type="ARBA" id="ARBA00022741"/>
    </source>
</evidence>
<dbReference type="PANTHER" id="PTHR43740">
    <property type="entry name" value="LEUCYL-TRNA SYNTHETASE"/>
    <property type="match status" value="1"/>
</dbReference>
<dbReference type="EMBL" id="AFCS01000231">
    <property type="protein sequence ID" value="EHC82074.1"/>
    <property type="molecule type" value="Genomic_DNA"/>
</dbReference>
<dbReference type="GO" id="GO:0006429">
    <property type="term" value="P:leucyl-tRNA aminoacylation"/>
    <property type="evidence" value="ECO:0007669"/>
    <property type="project" value="InterPro"/>
</dbReference>
<gene>
    <name evidence="11" type="ORF">LTSEMON_0936</name>
</gene>
<proteinExistence type="inferred from homology"/>
<dbReference type="SUPFAM" id="SSF52374">
    <property type="entry name" value="Nucleotidylyl transferase"/>
    <property type="match status" value="1"/>
</dbReference>
<evidence type="ECO:0000259" key="9">
    <source>
        <dbReference type="Pfam" id="PF09334"/>
    </source>
</evidence>
<evidence type="ECO:0000256" key="8">
    <source>
        <dbReference type="SAM" id="MobiDB-lite"/>
    </source>
</evidence>
<dbReference type="GO" id="GO:0004823">
    <property type="term" value="F:leucine-tRNA ligase activity"/>
    <property type="evidence" value="ECO:0007669"/>
    <property type="project" value="UniProtKB-EC"/>
</dbReference>
<comment type="similarity">
    <text evidence="1">Belongs to the class-I aminoacyl-tRNA synthetase family.</text>
</comment>
<keyword evidence="6" id="KW-0648">Protein biosynthesis</keyword>
<keyword evidence="4" id="KW-0547">Nucleotide-binding</keyword>
<dbReference type="PANTHER" id="PTHR43740:SF2">
    <property type="entry name" value="LEUCINE--TRNA LIGASE, MITOCHONDRIAL"/>
    <property type="match status" value="1"/>
</dbReference>
<dbReference type="AlphaFoldDB" id="G5PZP2"/>
<evidence type="ECO:0000313" key="11">
    <source>
        <dbReference type="EMBL" id="EHC82074.1"/>
    </source>
</evidence>
<evidence type="ECO:0000256" key="5">
    <source>
        <dbReference type="ARBA" id="ARBA00022840"/>
    </source>
</evidence>
<dbReference type="InterPro" id="IPR014729">
    <property type="entry name" value="Rossmann-like_a/b/a_fold"/>
</dbReference>
<name>G5PZP2_SALMO</name>
<dbReference type="Pfam" id="PF13603">
    <property type="entry name" value="tRNA-synt_1_2"/>
    <property type="match status" value="1"/>
</dbReference>
<feature type="domain" description="Leucyl-tRNA synthetase editing" evidence="10">
    <location>
        <begin position="114"/>
        <end position="174"/>
    </location>
</feature>
<dbReference type="EC" id="6.1.1.4" evidence="2"/>
<keyword evidence="7 11" id="KW-0030">Aminoacyl-tRNA synthetase</keyword>
<accession>G5PZP2</accession>
<evidence type="ECO:0000256" key="1">
    <source>
        <dbReference type="ARBA" id="ARBA00005594"/>
    </source>
</evidence>
<evidence type="ECO:0000256" key="6">
    <source>
        <dbReference type="ARBA" id="ARBA00022917"/>
    </source>
</evidence>
<evidence type="ECO:0000256" key="2">
    <source>
        <dbReference type="ARBA" id="ARBA00013164"/>
    </source>
</evidence>
<sequence length="189" mass="21770">MKNQLKTLGFGYDWSREIATCTPEYYRWEQKFFTELYKKGLVYKKTSAVNWCPNDQTVLANEQVIDGCCWRCDTKVERKEIPQWFIKITAYADELLRDLDKLDHWPDTVKTMQRNWIGRSEGVEITFDVKGYDNTLTVYTTRPDTFMGATYLAVAAGHPLAQKAAANNAELAKSGGEQRRAGGVHRRMP</sequence>
<dbReference type="GO" id="GO:0005829">
    <property type="term" value="C:cytosol"/>
    <property type="evidence" value="ECO:0007669"/>
    <property type="project" value="TreeGrafter"/>
</dbReference>
<dbReference type="Gene3D" id="3.90.740.10">
    <property type="entry name" value="Valyl/Leucyl/Isoleucyl-tRNA synthetase, editing domain"/>
    <property type="match status" value="1"/>
</dbReference>
<reference evidence="11 12" key="1">
    <citation type="journal article" date="2011" name="BMC Genomics">
        <title>Genome sequencing reveals diversification of virulence factor content and possible host adaptation in distinct subpopulations of Salmonella enterica.</title>
        <authorList>
            <person name="den Bakker H.C."/>
            <person name="Moreno Switt A.I."/>
            <person name="Govoni G."/>
            <person name="Cummings C.A."/>
            <person name="Ranieri M.L."/>
            <person name="Degoricija L."/>
            <person name="Hoelzer K."/>
            <person name="Rodriguez-Rivera L.D."/>
            <person name="Brown S."/>
            <person name="Bolchacova E."/>
            <person name="Furtado M.R."/>
            <person name="Wiedmann M."/>
        </authorList>
    </citation>
    <scope>NUCLEOTIDE SEQUENCE [LARGE SCALE GENOMIC DNA]</scope>
    <source>
        <strain evidence="11 12">S5-403</strain>
    </source>
</reference>
<protein>
    <recommendedName>
        <fullName evidence="2">leucine--tRNA ligase</fullName>
        <ecNumber evidence="2">6.1.1.4</ecNumber>
    </recommendedName>
</protein>
<evidence type="ECO:0000313" key="12">
    <source>
        <dbReference type="Proteomes" id="UP000003221"/>
    </source>
</evidence>
<dbReference type="InterPro" id="IPR025709">
    <property type="entry name" value="Leu_tRNA-synth_edit"/>
</dbReference>
<keyword evidence="5" id="KW-0067">ATP-binding</keyword>
<comment type="caution">
    <text evidence="11">The sequence shown here is derived from an EMBL/GenBank/DDBJ whole genome shotgun (WGS) entry which is preliminary data.</text>
</comment>
<dbReference type="GO" id="GO:0002161">
    <property type="term" value="F:aminoacyl-tRNA deacylase activity"/>
    <property type="evidence" value="ECO:0007669"/>
    <property type="project" value="InterPro"/>
</dbReference>
<dbReference type="Gene3D" id="3.40.50.620">
    <property type="entry name" value="HUPs"/>
    <property type="match status" value="1"/>
</dbReference>
<feature type="region of interest" description="Disordered" evidence="8">
    <location>
        <begin position="168"/>
        <end position="189"/>
    </location>
</feature>
<evidence type="ECO:0000256" key="7">
    <source>
        <dbReference type="ARBA" id="ARBA00023146"/>
    </source>
</evidence>
<evidence type="ECO:0000256" key="3">
    <source>
        <dbReference type="ARBA" id="ARBA00022598"/>
    </source>
</evidence>
<feature type="domain" description="Methionyl/Leucyl tRNA synthetase" evidence="9">
    <location>
        <begin position="18"/>
        <end position="76"/>
    </location>
</feature>
<dbReference type="InterPro" id="IPR009008">
    <property type="entry name" value="Val/Leu/Ile-tRNA-synth_edit"/>
</dbReference>